<keyword evidence="18" id="KW-1185">Reference proteome</keyword>
<accession>D2V2C0</accession>
<keyword evidence="6 13" id="KW-0479">Metal-binding</keyword>
<feature type="binding site" evidence="12">
    <location>
        <position position="260"/>
    </location>
    <ligand>
        <name>FAD</name>
        <dbReference type="ChEBI" id="CHEBI:57692"/>
    </ligand>
</feature>
<dbReference type="SUPFAM" id="SSF52343">
    <property type="entry name" value="Ferredoxin reductase-like, C-terminal NADP-linked domain"/>
    <property type="match status" value="1"/>
</dbReference>
<comment type="cofactor">
    <cofactor evidence="1 12">
        <name>FAD</name>
        <dbReference type="ChEBI" id="CHEBI:57692"/>
    </cofactor>
</comment>
<dbReference type="STRING" id="5762.D2V2C0"/>
<dbReference type="Gene3D" id="3.10.120.10">
    <property type="entry name" value="Cytochrome b5-like heme/steroid binding domain"/>
    <property type="match status" value="1"/>
</dbReference>
<dbReference type="PRINTS" id="PR00363">
    <property type="entry name" value="CYTOCHROMEB5"/>
</dbReference>
<dbReference type="InterPro" id="IPR018506">
    <property type="entry name" value="Cyt_B5_heme-BS"/>
</dbReference>
<dbReference type="PROSITE" id="PS50255">
    <property type="entry name" value="CYTOCHROME_B5_2"/>
    <property type="match status" value="1"/>
</dbReference>
<feature type="domain" description="FAD-binding FR-type" evidence="16">
    <location>
        <begin position="180"/>
        <end position="285"/>
    </location>
</feature>
<dbReference type="PRINTS" id="PR00406">
    <property type="entry name" value="CYTB5RDTASE"/>
</dbReference>
<keyword evidence="11" id="KW-0472">Membrane</keyword>
<dbReference type="InterPro" id="IPR001709">
    <property type="entry name" value="Flavoprot_Pyr_Nucl_cyt_Rdtase"/>
</dbReference>
<evidence type="ECO:0000256" key="5">
    <source>
        <dbReference type="ARBA" id="ARBA00022692"/>
    </source>
</evidence>
<evidence type="ECO:0000256" key="1">
    <source>
        <dbReference type="ARBA" id="ARBA00001974"/>
    </source>
</evidence>
<evidence type="ECO:0000256" key="6">
    <source>
        <dbReference type="ARBA" id="ARBA00022723"/>
    </source>
</evidence>
<keyword evidence="9 13" id="KW-0408">Iron</keyword>
<dbReference type="eggNOG" id="KOG0537">
    <property type="taxonomic scope" value="Eukaryota"/>
</dbReference>
<dbReference type="InterPro" id="IPR001834">
    <property type="entry name" value="CBR-like"/>
</dbReference>
<dbReference type="Pfam" id="PF00173">
    <property type="entry name" value="Cyt-b5"/>
    <property type="match status" value="1"/>
</dbReference>
<dbReference type="InterPro" id="IPR039261">
    <property type="entry name" value="FNR_nucleotide-bd"/>
</dbReference>
<evidence type="ECO:0000259" key="16">
    <source>
        <dbReference type="PROSITE" id="PS51384"/>
    </source>
</evidence>
<evidence type="ECO:0000256" key="4">
    <source>
        <dbReference type="ARBA" id="ARBA00022630"/>
    </source>
</evidence>
<dbReference type="Pfam" id="PF00175">
    <property type="entry name" value="NAD_binding_1"/>
    <property type="match status" value="1"/>
</dbReference>
<keyword evidence="3 13" id="KW-0349">Heme</keyword>
<evidence type="ECO:0000256" key="8">
    <source>
        <dbReference type="ARBA" id="ARBA00023002"/>
    </source>
</evidence>
<feature type="binding site" evidence="12">
    <location>
        <position position="235"/>
    </location>
    <ligand>
        <name>FAD</name>
        <dbReference type="ChEBI" id="CHEBI:57692"/>
    </ligand>
</feature>
<dbReference type="Pfam" id="PF00970">
    <property type="entry name" value="FAD_binding_6"/>
    <property type="match status" value="1"/>
</dbReference>
<keyword evidence="5" id="KW-0812">Transmembrane</keyword>
<protein>
    <submittedName>
        <fullName evidence="17">Nitrate reductase</fullName>
    </submittedName>
</protein>
<gene>
    <name evidence="17" type="ORF">NAEGRDRAFT_78272</name>
</gene>
<dbReference type="VEuPathDB" id="AmoebaDB:NAEGRDRAFT_78272"/>
<dbReference type="InParanoid" id="D2V2C0"/>
<evidence type="ECO:0000256" key="10">
    <source>
        <dbReference type="ARBA" id="ARBA00023027"/>
    </source>
</evidence>
<dbReference type="SUPFAM" id="SSF63380">
    <property type="entry name" value="Riboflavin synthase domain-like"/>
    <property type="match status" value="1"/>
</dbReference>
<feature type="region of interest" description="Disordered" evidence="14">
    <location>
        <begin position="1"/>
        <end position="30"/>
    </location>
</feature>
<dbReference type="InterPro" id="IPR017938">
    <property type="entry name" value="Riboflavin_synthase-like_b-brl"/>
</dbReference>
<dbReference type="PRINTS" id="PR00371">
    <property type="entry name" value="FPNCR"/>
</dbReference>
<organism evidence="18">
    <name type="scientific">Naegleria gruberi</name>
    <name type="common">Amoeba</name>
    <dbReference type="NCBI Taxonomy" id="5762"/>
    <lineage>
        <taxon>Eukaryota</taxon>
        <taxon>Discoba</taxon>
        <taxon>Heterolobosea</taxon>
        <taxon>Tetramitia</taxon>
        <taxon>Eutetramitia</taxon>
        <taxon>Vahlkampfiidae</taxon>
        <taxon>Naegleria</taxon>
    </lineage>
</organism>
<dbReference type="FunFam" id="3.10.120.10:FF:000002">
    <property type="entry name" value="Cytochrome b5 type B"/>
    <property type="match status" value="1"/>
</dbReference>
<dbReference type="GeneID" id="8849895"/>
<dbReference type="EMBL" id="GG738849">
    <property type="protein sequence ID" value="EFC48873.1"/>
    <property type="molecule type" value="Genomic_DNA"/>
</dbReference>
<dbReference type="Proteomes" id="UP000006671">
    <property type="component" value="Unassembled WGS sequence"/>
</dbReference>
<evidence type="ECO:0000256" key="3">
    <source>
        <dbReference type="ARBA" id="ARBA00022617"/>
    </source>
</evidence>
<keyword evidence="10" id="KW-0520">NAD</keyword>
<evidence type="ECO:0000256" key="11">
    <source>
        <dbReference type="ARBA" id="ARBA00023136"/>
    </source>
</evidence>
<sequence length="438" mass="49107">MFPPKSRSMPLVPTTSNSSSPSSTENDSGATKYFTREQVAEHCTEQDCWMICHGLVYDVTHYLNEHPGGVPLMMKSAGKDCTSDFEAMFHSPKARNILKRYKVGELAQAPSSSSYRRNLSANSAVPVTSPNNLLSPFSIPSGKVEQVNPYNMKNRSSGFKEPVKTQVEVEKKPMAVVSTSLFMNYKVMLVQNITHDTKVFTMKLPVIGEYLPLKPGQHIQIAFPDETSENSLLVRKYTPTNVNNRGYFELTVKLYPEGKMSQRLAKIKIGDVLSARGPFGMEDFATRITNSDNLIMICIGSGITPMYQMIKHVAKEREEGTIMKLKNMTLLYGNKTLQDAIFEKELTQLSKEVSNNNFDFIVEHKISRETPEDIAKSASDTSKNVRYSTGRMDQDYLKDKVGNLSNSLFLICGTDDFCNSTKQLLLNVGYNQSSIHSF</sequence>
<evidence type="ECO:0000259" key="15">
    <source>
        <dbReference type="PROSITE" id="PS50255"/>
    </source>
</evidence>
<dbReference type="GO" id="GO:0016491">
    <property type="term" value="F:oxidoreductase activity"/>
    <property type="evidence" value="ECO:0007669"/>
    <property type="project" value="UniProtKB-KW"/>
</dbReference>
<dbReference type="RefSeq" id="XP_002681617.1">
    <property type="nucleotide sequence ID" value="XM_002681571.1"/>
</dbReference>
<feature type="binding site" evidence="12">
    <location>
        <position position="253"/>
    </location>
    <ligand>
        <name>FAD</name>
        <dbReference type="ChEBI" id="CHEBI:57692"/>
    </ligand>
</feature>
<dbReference type="GO" id="GO:0020037">
    <property type="term" value="F:heme binding"/>
    <property type="evidence" value="ECO:0007669"/>
    <property type="project" value="UniProtKB-UniRule"/>
</dbReference>
<dbReference type="GO" id="GO:0046872">
    <property type="term" value="F:metal ion binding"/>
    <property type="evidence" value="ECO:0007669"/>
    <property type="project" value="UniProtKB-UniRule"/>
</dbReference>
<dbReference type="PROSITE" id="PS51384">
    <property type="entry name" value="FAD_FR"/>
    <property type="match status" value="1"/>
</dbReference>
<comment type="similarity">
    <text evidence="13">Belongs to the cytochrome b5 family.</text>
</comment>
<evidence type="ECO:0000256" key="9">
    <source>
        <dbReference type="ARBA" id="ARBA00023004"/>
    </source>
</evidence>
<keyword evidence="8" id="KW-0560">Oxidoreductase</keyword>
<dbReference type="GO" id="GO:0016020">
    <property type="term" value="C:membrane"/>
    <property type="evidence" value="ECO:0007669"/>
    <property type="project" value="UniProtKB-SubCell"/>
</dbReference>
<evidence type="ECO:0000256" key="12">
    <source>
        <dbReference type="PIRSR" id="PIRSR601834-1"/>
    </source>
</evidence>
<feature type="binding site" evidence="12">
    <location>
        <position position="304"/>
    </location>
    <ligand>
        <name>FAD</name>
        <dbReference type="ChEBI" id="CHEBI:57692"/>
    </ligand>
</feature>
<evidence type="ECO:0000256" key="7">
    <source>
        <dbReference type="ARBA" id="ARBA00022827"/>
    </source>
</evidence>
<dbReference type="KEGG" id="ngr:NAEGRDRAFT_78272"/>
<evidence type="ECO:0000313" key="17">
    <source>
        <dbReference type="EMBL" id="EFC48873.1"/>
    </source>
</evidence>
<dbReference type="PROSITE" id="PS00191">
    <property type="entry name" value="CYTOCHROME_B5_1"/>
    <property type="match status" value="1"/>
</dbReference>
<feature type="domain" description="Cytochrome b5 heme-binding" evidence="15">
    <location>
        <begin position="31"/>
        <end position="107"/>
    </location>
</feature>
<dbReference type="eggNOG" id="KOG0534">
    <property type="taxonomic scope" value="Eukaryota"/>
</dbReference>
<dbReference type="Gene3D" id="3.40.50.80">
    <property type="entry name" value="Nucleotide-binding domain of ferredoxin-NADP reductase (FNR) module"/>
    <property type="match status" value="1"/>
</dbReference>
<keyword evidence="4 12" id="KW-0285">Flavoprotein</keyword>
<evidence type="ECO:0000256" key="13">
    <source>
        <dbReference type="RuleBase" id="RU362121"/>
    </source>
</evidence>
<dbReference type="SUPFAM" id="SSF55856">
    <property type="entry name" value="Cytochrome b5-like heme/steroid binding domain"/>
    <property type="match status" value="1"/>
</dbReference>
<proteinExistence type="inferred from homology"/>
<evidence type="ECO:0000256" key="14">
    <source>
        <dbReference type="SAM" id="MobiDB-lite"/>
    </source>
</evidence>
<dbReference type="InterPro" id="IPR001199">
    <property type="entry name" value="Cyt_B5-like_heme/steroid-bd"/>
</dbReference>
<dbReference type="InterPro" id="IPR017927">
    <property type="entry name" value="FAD-bd_FR_type"/>
</dbReference>
<dbReference type="InterPro" id="IPR008333">
    <property type="entry name" value="Cbr1-like_FAD-bd_dom"/>
</dbReference>
<feature type="compositionally biased region" description="Low complexity" evidence="14">
    <location>
        <begin position="13"/>
        <end position="24"/>
    </location>
</feature>
<dbReference type="SMART" id="SM01117">
    <property type="entry name" value="Cyt-b5"/>
    <property type="match status" value="1"/>
</dbReference>
<evidence type="ECO:0000256" key="2">
    <source>
        <dbReference type="ARBA" id="ARBA00004370"/>
    </source>
</evidence>
<dbReference type="InterPro" id="IPR001433">
    <property type="entry name" value="OxRdtase_FAD/NAD-bd"/>
</dbReference>
<dbReference type="CDD" id="cd06183">
    <property type="entry name" value="cyt_b5_reduct_like"/>
    <property type="match status" value="1"/>
</dbReference>
<dbReference type="Gene3D" id="2.40.30.10">
    <property type="entry name" value="Translation factors"/>
    <property type="match status" value="1"/>
</dbReference>
<keyword evidence="7 12" id="KW-0274">FAD</keyword>
<comment type="subcellular location">
    <subcellularLocation>
        <location evidence="2">Membrane</location>
    </subcellularLocation>
</comment>
<dbReference type="OrthoDB" id="432299at2759"/>
<reference evidence="17 18" key="1">
    <citation type="journal article" date="2010" name="Cell">
        <title>The genome of Naegleria gruberi illuminates early eukaryotic versatility.</title>
        <authorList>
            <person name="Fritz-Laylin L.K."/>
            <person name="Prochnik S.E."/>
            <person name="Ginger M.L."/>
            <person name="Dacks J.B."/>
            <person name="Carpenter M.L."/>
            <person name="Field M.C."/>
            <person name="Kuo A."/>
            <person name="Paredez A."/>
            <person name="Chapman J."/>
            <person name="Pham J."/>
            <person name="Shu S."/>
            <person name="Neupane R."/>
            <person name="Cipriano M."/>
            <person name="Mancuso J."/>
            <person name="Tu H."/>
            <person name="Salamov A."/>
            <person name="Lindquist E."/>
            <person name="Shapiro H."/>
            <person name="Lucas S."/>
            <person name="Grigoriev I.V."/>
            <person name="Cande W.Z."/>
            <person name="Fulton C."/>
            <person name="Rokhsar D.S."/>
            <person name="Dawson S.C."/>
        </authorList>
    </citation>
    <scope>NUCLEOTIDE SEQUENCE [LARGE SCALE GENOMIC DNA]</scope>
    <source>
        <strain evidence="17 18">NEG-M</strain>
    </source>
</reference>
<name>D2V2C0_NAEGR</name>
<dbReference type="InterPro" id="IPR036400">
    <property type="entry name" value="Cyt_B5-like_heme/steroid_sf"/>
</dbReference>
<dbReference type="AlphaFoldDB" id="D2V2C0"/>
<feature type="binding site" evidence="12">
    <location>
        <position position="259"/>
    </location>
    <ligand>
        <name>FAD</name>
        <dbReference type="ChEBI" id="CHEBI:57692"/>
    </ligand>
</feature>
<feature type="binding site" evidence="12">
    <location>
        <position position="237"/>
    </location>
    <ligand>
        <name>FAD</name>
        <dbReference type="ChEBI" id="CHEBI:57692"/>
    </ligand>
</feature>
<dbReference type="PANTHER" id="PTHR19370">
    <property type="entry name" value="NADH-CYTOCHROME B5 REDUCTASE"/>
    <property type="match status" value="1"/>
</dbReference>
<feature type="binding site" evidence="12">
    <location>
        <position position="261"/>
    </location>
    <ligand>
        <name>FAD</name>
        <dbReference type="ChEBI" id="CHEBI:57692"/>
    </ligand>
</feature>
<evidence type="ECO:0000313" key="18">
    <source>
        <dbReference type="Proteomes" id="UP000006671"/>
    </source>
</evidence>